<evidence type="ECO:0000256" key="3">
    <source>
        <dbReference type="ARBA" id="ARBA00015325"/>
    </source>
</evidence>
<evidence type="ECO:0000256" key="1">
    <source>
        <dbReference type="ARBA" id="ARBA00004141"/>
    </source>
</evidence>
<protein>
    <recommendedName>
        <fullName evidence="3">Membrane protein insertase YidC</fullName>
    </recommendedName>
    <alternativeName>
        <fullName evidence="11">Foldase YidC</fullName>
    </alternativeName>
    <alternativeName>
        <fullName evidence="10">Membrane integrase YidC</fullName>
    </alternativeName>
    <alternativeName>
        <fullName evidence="9">Membrane protein YidC</fullName>
    </alternativeName>
</protein>
<dbReference type="GO" id="GO:0005886">
    <property type="term" value="C:plasma membrane"/>
    <property type="evidence" value="ECO:0007669"/>
    <property type="project" value="TreeGrafter"/>
</dbReference>
<feature type="transmembrane region" description="Helical" evidence="13">
    <location>
        <begin position="101"/>
        <end position="124"/>
    </location>
</feature>
<proteinExistence type="inferred from homology"/>
<dbReference type="EMBL" id="JANLCK010000015">
    <property type="protein sequence ID" value="MCS5727804.1"/>
    <property type="molecule type" value="Genomic_DNA"/>
</dbReference>
<evidence type="ECO:0000256" key="12">
    <source>
        <dbReference type="RuleBase" id="RU003945"/>
    </source>
</evidence>
<dbReference type="GO" id="GO:0051205">
    <property type="term" value="P:protein insertion into membrane"/>
    <property type="evidence" value="ECO:0007669"/>
    <property type="project" value="TreeGrafter"/>
</dbReference>
<evidence type="ECO:0000256" key="5">
    <source>
        <dbReference type="ARBA" id="ARBA00022989"/>
    </source>
</evidence>
<feature type="transmembrane region" description="Helical" evidence="13">
    <location>
        <begin position="172"/>
        <end position="195"/>
    </location>
</feature>
<dbReference type="NCBIfam" id="TIGR03592">
    <property type="entry name" value="yidC_oxa1_cterm"/>
    <property type="match status" value="1"/>
</dbReference>
<dbReference type="AlphaFoldDB" id="A0AA42BWB4"/>
<evidence type="ECO:0000256" key="2">
    <source>
        <dbReference type="ARBA" id="ARBA00010527"/>
    </source>
</evidence>
<reference evidence="15" key="1">
    <citation type="submission" date="2022-08" db="EMBL/GenBank/DDBJ databases">
        <authorList>
            <person name="Deng Y."/>
            <person name="Han X.-F."/>
            <person name="Zhang Y.-Q."/>
        </authorList>
    </citation>
    <scope>NUCLEOTIDE SEQUENCE</scope>
    <source>
        <strain evidence="15">CPCC 203407</strain>
    </source>
</reference>
<name>A0AA42BWB4_9MICO</name>
<comment type="caution">
    <text evidence="15">The sequence shown here is derived from an EMBL/GenBank/DDBJ whole genome shotgun (WGS) entry which is preliminary data.</text>
</comment>
<evidence type="ECO:0000256" key="7">
    <source>
        <dbReference type="ARBA" id="ARBA00025034"/>
    </source>
</evidence>
<evidence type="ECO:0000259" key="14">
    <source>
        <dbReference type="Pfam" id="PF02096"/>
    </source>
</evidence>
<evidence type="ECO:0000313" key="16">
    <source>
        <dbReference type="Proteomes" id="UP001165587"/>
    </source>
</evidence>
<dbReference type="RefSeq" id="WP_259530858.1">
    <property type="nucleotide sequence ID" value="NZ_JANLCK010000015.1"/>
</dbReference>
<evidence type="ECO:0000256" key="10">
    <source>
        <dbReference type="ARBA" id="ARBA00033245"/>
    </source>
</evidence>
<comment type="function">
    <text evidence="7">Required for the insertion and/or proper folding and/or complex formation of integral membrane proteins into the membrane. Involved in integration of membrane proteins that insert both dependently and independently of the Sec translocase complex, as well as at least some lipoproteins. Aids folding of multispanning membrane proteins.</text>
</comment>
<dbReference type="PANTHER" id="PTHR12428:SF65">
    <property type="entry name" value="CYTOCHROME C OXIDASE ASSEMBLY PROTEIN COX18, MITOCHONDRIAL"/>
    <property type="match status" value="1"/>
</dbReference>
<dbReference type="PANTHER" id="PTHR12428">
    <property type="entry name" value="OXA1"/>
    <property type="match status" value="1"/>
</dbReference>
<dbReference type="InterPro" id="IPR001708">
    <property type="entry name" value="YidC/ALB3/OXA1/COX18"/>
</dbReference>
<comment type="similarity">
    <text evidence="2">Belongs to the OXA1/ALB3/YidC family. Type 1 subfamily.</text>
</comment>
<feature type="transmembrane region" description="Helical" evidence="13">
    <location>
        <begin position="236"/>
        <end position="258"/>
    </location>
</feature>
<evidence type="ECO:0000256" key="9">
    <source>
        <dbReference type="ARBA" id="ARBA00031538"/>
    </source>
</evidence>
<evidence type="ECO:0000313" key="15">
    <source>
        <dbReference type="EMBL" id="MCS5727804.1"/>
    </source>
</evidence>
<keyword evidence="16" id="KW-1185">Reference proteome</keyword>
<evidence type="ECO:0000256" key="6">
    <source>
        <dbReference type="ARBA" id="ARBA00023136"/>
    </source>
</evidence>
<dbReference type="Pfam" id="PF02096">
    <property type="entry name" value="60KD_IMP"/>
    <property type="match status" value="1"/>
</dbReference>
<comment type="subunit">
    <text evidence="8">Interacts with the Sec translocase complex via SecD. Specifically interacts with transmembrane segments of nascent integral membrane proteins during membrane integration.</text>
</comment>
<evidence type="ECO:0000256" key="4">
    <source>
        <dbReference type="ARBA" id="ARBA00022692"/>
    </source>
</evidence>
<sequence length="275" mass="28121">MNIYAFGPIAALLDAASAVVRALSDLIEPFAGASASALAIVLITLLVRSALIPVGLSQSRAARMRRRLAPRLALLRSRHGSNPERLQRETMALYAEENASPLAGCLPLLIQAPVLTIIYGLFLVPTINGHANLLLADTLAGAPLGTSFASALETALTAIATGAGAGAATAGAATAGLTLLVAGLLLALIAVVALLSRRLTLRIQAADATGVTPSATTPPALAALAPGGSAARLLSWLPLITVIFAAFVPLAATLYLLVTTAWTLVERTILHRVIV</sequence>
<keyword evidence="4 12" id="KW-0812">Transmembrane</keyword>
<dbReference type="Proteomes" id="UP001165587">
    <property type="component" value="Unassembled WGS sequence"/>
</dbReference>
<keyword evidence="6 13" id="KW-0472">Membrane</keyword>
<comment type="subcellular location">
    <subcellularLocation>
        <location evidence="1 12">Membrane</location>
        <topology evidence="1 12">Multi-pass membrane protein</topology>
    </subcellularLocation>
</comment>
<accession>A0AA42BWB4</accession>
<feature type="domain" description="Membrane insertase YidC/Oxa/ALB C-terminal" evidence="14">
    <location>
        <begin position="37"/>
        <end position="271"/>
    </location>
</feature>
<dbReference type="InterPro" id="IPR028055">
    <property type="entry name" value="YidC/Oxa/ALB_C"/>
</dbReference>
<keyword evidence="5 13" id="KW-1133">Transmembrane helix</keyword>
<evidence type="ECO:0000256" key="13">
    <source>
        <dbReference type="SAM" id="Phobius"/>
    </source>
</evidence>
<feature type="transmembrane region" description="Helical" evidence="13">
    <location>
        <begin position="32"/>
        <end position="56"/>
    </location>
</feature>
<gene>
    <name evidence="15" type="ORF">N1028_18060</name>
</gene>
<organism evidence="15 16">
    <name type="scientific">Herbiconiux oxytropis</name>
    <dbReference type="NCBI Taxonomy" id="2970915"/>
    <lineage>
        <taxon>Bacteria</taxon>
        <taxon>Bacillati</taxon>
        <taxon>Actinomycetota</taxon>
        <taxon>Actinomycetes</taxon>
        <taxon>Micrococcales</taxon>
        <taxon>Microbacteriaceae</taxon>
        <taxon>Herbiconiux</taxon>
    </lineage>
</organism>
<evidence type="ECO:0000256" key="8">
    <source>
        <dbReference type="ARBA" id="ARBA00026028"/>
    </source>
</evidence>
<dbReference type="GO" id="GO:0032977">
    <property type="term" value="F:membrane insertase activity"/>
    <property type="evidence" value="ECO:0007669"/>
    <property type="project" value="InterPro"/>
</dbReference>
<evidence type="ECO:0000256" key="11">
    <source>
        <dbReference type="ARBA" id="ARBA00033342"/>
    </source>
</evidence>